<feature type="domain" description="VOC" evidence="1">
    <location>
        <begin position="5"/>
        <end position="122"/>
    </location>
</feature>
<name>A0A1F5EC54_9BACT</name>
<sequence length="127" mass="14473">MSKNRVVHFEIGAEDPEKLAEYYKKAFGWEINQWADSGYFMVGKEEDRAEGAIFGGIMKRYEKEKTINTIEVEDLDKAIADVESNGGTIVKPKASMPLGEDEVMWWCYAEDPQGNIFGLMQMVKHSK</sequence>
<dbReference type="InterPro" id="IPR029068">
    <property type="entry name" value="Glyas_Bleomycin-R_OHBP_Dase"/>
</dbReference>
<dbReference type="Pfam" id="PF00903">
    <property type="entry name" value="Glyoxalase"/>
    <property type="match status" value="1"/>
</dbReference>
<reference evidence="2 3" key="1">
    <citation type="journal article" date="2016" name="Nat. Commun.">
        <title>Thousands of microbial genomes shed light on interconnected biogeochemical processes in an aquifer system.</title>
        <authorList>
            <person name="Anantharaman K."/>
            <person name="Brown C.T."/>
            <person name="Hug L.A."/>
            <person name="Sharon I."/>
            <person name="Castelle C.J."/>
            <person name="Probst A.J."/>
            <person name="Thomas B.C."/>
            <person name="Singh A."/>
            <person name="Wilkins M.J."/>
            <person name="Karaoz U."/>
            <person name="Brodie E.L."/>
            <person name="Williams K.H."/>
            <person name="Hubbard S.S."/>
            <person name="Banfield J.F."/>
        </authorList>
    </citation>
    <scope>NUCLEOTIDE SEQUENCE [LARGE SCALE GENOMIC DNA]</scope>
</reference>
<dbReference type="STRING" id="1797471.A3A71_00230"/>
<dbReference type="InterPro" id="IPR004360">
    <property type="entry name" value="Glyas_Fos-R_dOase_dom"/>
</dbReference>
<organism evidence="2 3">
    <name type="scientific">Candidatus Berkelbacteria bacterium RIFCSPLOWO2_01_FULL_50_28</name>
    <dbReference type="NCBI Taxonomy" id="1797471"/>
    <lineage>
        <taxon>Bacteria</taxon>
        <taxon>Candidatus Berkelbacteria</taxon>
    </lineage>
</organism>
<evidence type="ECO:0000313" key="2">
    <source>
        <dbReference type="EMBL" id="OGD64987.1"/>
    </source>
</evidence>
<dbReference type="Proteomes" id="UP000177481">
    <property type="component" value="Unassembled WGS sequence"/>
</dbReference>
<protein>
    <recommendedName>
        <fullName evidence="1">VOC domain-containing protein</fullName>
    </recommendedName>
</protein>
<dbReference type="PROSITE" id="PS51819">
    <property type="entry name" value="VOC"/>
    <property type="match status" value="1"/>
</dbReference>
<dbReference type="PANTHER" id="PTHR33993">
    <property type="entry name" value="GLYOXALASE-RELATED"/>
    <property type="match status" value="1"/>
</dbReference>
<dbReference type="SUPFAM" id="SSF54593">
    <property type="entry name" value="Glyoxalase/Bleomycin resistance protein/Dihydroxybiphenyl dioxygenase"/>
    <property type="match status" value="1"/>
</dbReference>
<dbReference type="InterPro" id="IPR052164">
    <property type="entry name" value="Anthracycline_SecMetBiosynth"/>
</dbReference>
<accession>A0A1F5EC54</accession>
<dbReference type="InterPro" id="IPR037523">
    <property type="entry name" value="VOC_core"/>
</dbReference>
<dbReference type="AlphaFoldDB" id="A0A1F5EC54"/>
<comment type="caution">
    <text evidence="2">The sequence shown here is derived from an EMBL/GenBank/DDBJ whole genome shotgun (WGS) entry which is preliminary data.</text>
</comment>
<dbReference type="Gene3D" id="3.10.180.10">
    <property type="entry name" value="2,3-Dihydroxybiphenyl 1,2-Dioxygenase, domain 1"/>
    <property type="match status" value="1"/>
</dbReference>
<gene>
    <name evidence="2" type="ORF">A3A71_00230</name>
</gene>
<dbReference type="PANTHER" id="PTHR33993:SF2">
    <property type="entry name" value="VOC DOMAIN-CONTAINING PROTEIN"/>
    <property type="match status" value="1"/>
</dbReference>
<evidence type="ECO:0000259" key="1">
    <source>
        <dbReference type="PROSITE" id="PS51819"/>
    </source>
</evidence>
<proteinExistence type="predicted"/>
<evidence type="ECO:0000313" key="3">
    <source>
        <dbReference type="Proteomes" id="UP000177481"/>
    </source>
</evidence>
<dbReference type="EMBL" id="MEZX01000002">
    <property type="protein sequence ID" value="OGD64987.1"/>
    <property type="molecule type" value="Genomic_DNA"/>
</dbReference>